<feature type="compositionally biased region" description="Polar residues" evidence="1">
    <location>
        <begin position="486"/>
        <end position="496"/>
    </location>
</feature>
<dbReference type="Proteomes" id="UP001456524">
    <property type="component" value="Unassembled WGS sequence"/>
</dbReference>
<feature type="region of interest" description="Disordered" evidence="1">
    <location>
        <begin position="470"/>
        <end position="519"/>
    </location>
</feature>
<feature type="compositionally biased region" description="Pro residues" evidence="1">
    <location>
        <begin position="470"/>
        <end position="483"/>
    </location>
</feature>
<protein>
    <submittedName>
        <fullName evidence="2">Uncharacterized protein</fullName>
    </submittedName>
</protein>
<feature type="region of interest" description="Disordered" evidence="1">
    <location>
        <begin position="639"/>
        <end position="689"/>
    </location>
</feature>
<feature type="compositionally biased region" description="Polar residues" evidence="1">
    <location>
        <begin position="395"/>
        <end position="404"/>
    </location>
</feature>
<feature type="region of interest" description="Disordered" evidence="1">
    <location>
        <begin position="385"/>
        <end position="421"/>
    </location>
</feature>
<reference evidence="2 3" key="1">
    <citation type="journal article" date="2022" name="G3 (Bethesda)">
        <title>Enemy or ally: a genomic approach to elucidate the lifestyle of Phyllosticta citrichinaensis.</title>
        <authorList>
            <person name="Buijs V.A."/>
            <person name="Groenewald J.Z."/>
            <person name="Haridas S."/>
            <person name="LaButti K.M."/>
            <person name="Lipzen A."/>
            <person name="Martin F.M."/>
            <person name="Barry K."/>
            <person name="Grigoriev I.V."/>
            <person name="Crous P.W."/>
            <person name="Seidl M.F."/>
        </authorList>
    </citation>
    <scope>NUCLEOTIDE SEQUENCE [LARGE SCALE GENOMIC DNA]</scope>
    <source>
        <strain evidence="2 3">CBS 129764</strain>
    </source>
</reference>
<gene>
    <name evidence="2" type="ORF">IWX90DRAFT_487402</name>
</gene>
<comment type="caution">
    <text evidence="2">The sequence shown here is derived from an EMBL/GenBank/DDBJ whole genome shotgun (WGS) entry which is preliminary data.</text>
</comment>
<name>A0ABR1XQY9_9PEZI</name>
<proteinExistence type="predicted"/>
<keyword evidence="3" id="KW-1185">Reference proteome</keyword>
<accession>A0ABR1XQY9</accession>
<feature type="compositionally biased region" description="Pro residues" evidence="1">
    <location>
        <begin position="639"/>
        <end position="652"/>
    </location>
</feature>
<feature type="compositionally biased region" description="Low complexity" evidence="1">
    <location>
        <begin position="725"/>
        <end position="783"/>
    </location>
</feature>
<feature type="region of interest" description="Disordered" evidence="1">
    <location>
        <begin position="725"/>
        <end position="786"/>
    </location>
</feature>
<evidence type="ECO:0000313" key="2">
    <source>
        <dbReference type="EMBL" id="KAK8164107.1"/>
    </source>
</evidence>
<evidence type="ECO:0000313" key="3">
    <source>
        <dbReference type="Proteomes" id="UP001456524"/>
    </source>
</evidence>
<feature type="compositionally biased region" description="Basic residues" evidence="1">
    <location>
        <begin position="668"/>
        <end position="680"/>
    </location>
</feature>
<sequence length="861" mass="94576">MPTHHGLRLKASLVISDLDRTTTAAPEYRRGHAEQTRNDLERCESEVRNGRELKESFVPLGGDDLNTLHFIGEDSYMPFMMVRAGKELRQDPVGSTRVFHPNPIRNAIYTRVLGDNPADVVDTPHALAIRLDISEQTFLKTDRPMEDIKIDVLFNGKFTHATVCPARHAKENKVFVFGGIRTHYMLERPWVVLPRDKNADGTQRQAAPRTEAPGYRWKELSQALSEEVDIRTAAAGGRTPVIEYFDALAKMEMPPEFDQWDDRRTQTYSVIDVVLSYGHGRKDPAAAPYLNEPARIRPRVRVPVLETAAPTSQDSSEIEKLDATVEKPKHRTISDFEIRKEKNVLTSSQPLPKYLKAEIEKAGLDVQTAVEQANRWNTARNMLSSVLDRDRSKTDATTSQNPADQSKEPTTPRRILPPPISPPKSAWYAQGRLKEIPVPTDFKLPPAAHTPASLVRSTSRMSLQSPLPPMTPIAPNAMPPPPRVTRSGNRYTTISEGSPRKRRRSSSISSPRPSTVMGVQSPARVGISNRGVFTTAGSSTDVSALQAPAKQYVNPDSLLPPPLSPVRSDSKVDTFTRVVFRHKDRHIRTLQLTHPPCRFSNLRNDIDRVRHQLRALARMKSGIVDSPFDTNMAAGMMPMPPPTSSMPPPPLTTPSRSRTNQTSTTGRRIARARGVTRAKSGHAPAAAATPATTAAQLAMSTGLIAPGNPPYTLFPNPYTTPTLASPFATSTTASTTAKPAANAASTPSPRRRGPSQQQQSPSKPHTGSRGSRSTRGPRTTLPSVAERSVEHEVAFRAFAPPPLSADASVSYSAVRPAYRGTQWTQGMTRGAGGGVVRQIRTERGGEFKEEGVVLGVRFVVF</sequence>
<evidence type="ECO:0000256" key="1">
    <source>
        <dbReference type="SAM" id="MobiDB-lite"/>
    </source>
</evidence>
<organism evidence="2 3">
    <name type="scientific">Phyllosticta citrichinensis</name>
    <dbReference type="NCBI Taxonomy" id="1130410"/>
    <lineage>
        <taxon>Eukaryota</taxon>
        <taxon>Fungi</taxon>
        <taxon>Dikarya</taxon>
        <taxon>Ascomycota</taxon>
        <taxon>Pezizomycotina</taxon>
        <taxon>Dothideomycetes</taxon>
        <taxon>Dothideomycetes incertae sedis</taxon>
        <taxon>Botryosphaeriales</taxon>
        <taxon>Phyllostictaceae</taxon>
        <taxon>Phyllosticta</taxon>
    </lineage>
</organism>
<dbReference type="EMBL" id="JBBWUH010000006">
    <property type="protein sequence ID" value="KAK8164107.1"/>
    <property type="molecule type" value="Genomic_DNA"/>
</dbReference>